<comment type="caution">
    <text evidence="6">The sequence shown here is derived from an EMBL/GenBank/DDBJ whole genome shotgun (WGS) entry which is preliminary data.</text>
</comment>
<dbReference type="GO" id="GO:0043565">
    <property type="term" value="F:sequence-specific DNA binding"/>
    <property type="evidence" value="ECO:0007669"/>
    <property type="project" value="TreeGrafter"/>
</dbReference>
<comment type="similarity">
    <text evidence="1">Belongs to the LysR transcriptional regulatory family.</text>
</comment>
<dbReference type="InterPro" id="IPR036388">
    <property type="entry name" value="WH-like_DNA-bd_sf"/>
</dbReference>
<dbReference type="OrthoDB" id="9124618at2"/>
<dbReference type="EMBL" id="AGUF01000052">
    <property type="protein sequence ID" value="EHK65472.1"/>
    <property type="molecule type" value="Genomic_DNA"/>
</dbReference>
<sequence length="284" mass="30822">MRKLPPLASLRAFEAVARTGSVTRAADELARTHGAVSRHLKLLADDAGIELFERDGTGLRMTPAAADFYAATRSAFDQLERAYENLMLSAASPGVHVACSATFAMRWLVPQLAVFYRKHPDIRVRLSMTSAREIRNEGADLLVAWDMSNYPEADQRRALLVAPVNFAAVCVPACAKLSPGKRTRIAHGYTSSAWDQWEAKTGQSVARGDVLEFPHTHLCIEAALSGLGVALVERRLIARELADGALVAPFGTVQFDGGLRVLPAAGRRMNAQAEAFVGWLKDAL</sequence>
<dbReference type="GO" id="GO:0003700">
    <property type="term" value="F:DNA-binding transcription factor activity"/>
    <property type="evidence" value="ECO:0007669"/>
    <property type="project" value="InterPro"/>
</dbReference>
<dbReference type="InterPro" id="IPR036390">
    <property type="entry name" value="WH_DNA-bd_sf"/>
</dbReference>
<dbReference type="GO" id="GO:0006351">
    <property type="term" value="P:DNA-templated transcription"/>
    <property type="evidence" value="ECO:0007669"/>
    <property type="project" value="TreeGrafter"/>
</dbReference>
<dbReference type="InterPro" id="IPR000847">
    <property type="entry name" value="LysR_HTH_N"/>
</dbReference>
<dbReference type="eggNOG" id="COG0583">
    <property type="taxonomic scope" value="Bacteria"/>
</dbReference>
<dbReference type="PROSITE" id="PS50931">
    <property type="entry name" value="HTH_LYSR"/>
    <property type="match status" value="1"/>
</dbReference>
<dbReference type="AlphaFoldDB" id="H0F839"/>
<evidence type="ECO:0000313" key="7">
    <source>
        <dbReference type="Proteomes" id="UP000003113"/>
    </source>
</evidence>
<accession>H0F839</accession>
<keyword evidence="7" id="KW-1185">Reference proteome</keyword>
<proteinExistence type="inferred from homology"/>
<dbReference type="PANTHER" id="PTHR30537:SF74">
    <property type="entry name" value="HTH-TYPE TRANSCRIPTIONAL REGULATOR TRPI"/>
    <property type="match status" value="1"/>
</dbReference>
<keyword evidence="4" id="KW-0804">Transcription</keyword>
<gene>
    <name evidence="6" type="ORF">KYC_14687</name>
</gene>
<dbReference type="Proteomes" id="UP000003113">
    <property type="component" value="Unassembled WGS sequence"/>
</dbReference>
<reference evidence="6 7" key="1">
    <citation type="journal article" date="2012" name="J. Bacteriol.">
        <title>Genome sequence of the highly efficient arsenite-oxidizing bacterium Achromobacter arsenitoxydans SY8.</title>
        <authorList>
            <person name="Li X."/>
            <person name="Hu Y."/>
            <person name="Gong J."/>
            <person name="Lin Y."/>
            <person name="Johnstone L."/>
            <person name="Rensing C."/>
            <person name="Wang G."/>
        </authorList>
    </citation>
    <scope>NUCLEOTIDE SEQUENCE [LARGE SCALE GENOMIC DNA]</scope>
    <source>
        <strain evidence="6 7">SY8</strain>
    </source>
</reference>
<dbReference type="InterPro" id="IPR058163">
    <property type="entry name" value="LysR-type_TF_proteobact-type"/>
</dbReference>
<dbReference type="Gene3D" id="3.40.190.10">
    <property type="entry name" value="Periplasmic binding protein-like II"/>
    <property type="match status" value="2"/>
</dbReference>
<evidence type="ECO:0000256" key="1">
    <source>
        <dbReference type="ARBA" id="ARBA00009437"/>
    </source>
</evidence>
<evidence type="ECO:0000256" key="4">
    <source>
        <dbReference type="ARBA" id="ARBA00023163"/>
    </source>
</evidence>
<keyword evidence="3" id="KW-0238">DNA-binding</keyword>
<dbReference type="PANTHER" id="PTHR30537">
    <property type="entry name" value="HTH-TYPE TRANSCRIPTIONAL REGULATOR"/>
    <property type="match status" value="1"/>
</dbReference>
<protein>
    <submittedName>
        <fullName evidence="6">LysR family transcriptional regulator</fullName>
    </submittedName>
</protein>
<evidence type="ECO:0000259" key="5">
    <source>
        <dbReference type="PROSITE" id="PS50931"/>
    </source>
</evidence>
<organism evidence="6 7">
    <name type="scientific">Achromobacter arsenitoxydans SY8</name>
    <dbReference type="NCBI Taxonomy" id="477184"/>
    <lineage>
        <taxon>Bacteria</taxon>
        <taxon>Pseudomonadati</taxon>
        <taxon>Pseudomonadota</taxon>
        <taxon>Betaproteobacteria</taxon>
        <taxon>Burkholderiales</taxon>
        <taxon>Alcaligenaceae</taxon>
        <taxon>Achromobacter</taxon>
    </lineage>
</organism>
<name>H0F839_9BURK</name>
<dbReference type="SUPFAM" id="SSF46785">
    <property type="entry name" value="Winged helix' DNA-binding domain"/>
    <property type="match status" value="1"/>
</dbReference>
<dbReference type="InterPro" id="IPR005119">
    <property type="entry name" value="LysR_subst-bd"/>
</dbReference>
<evidence type="ECO:0000256" key="2">
    <source>
        <dbReference type="ARBA" id="ARBA00023015"/>
    </source>
</evidence>
<dbReference type="RefSeq" id="WP_008163493.1">
    <property type="nucleotide sequence ID" value="NZ_AGUF01000052.1"/>
</dbReference>
<dbReference type="PATRIC" id="fig|477184.5.peg.2912"/>
<dbReference type="Pfam" id="PF03466">
    <property type="entry name" value="LysR_substrate"/>
    <property type="match status" value="1"/>
</dbReference>
<dbReference type="SUPFAM" id="SSF53850">
    <property type="entry name" value="Periplasmic binding protein-like II"/>
    <property type="match status" value="1"/>
</dbReference>
<keyword evidence="2" id="KW-0805">Transcription regulation</keyword>
<dbReference type="Gene3D" id="1.10.10.10">
    <property type="entry name" value="Winged helix-like DNA-binding domain superfamily/Winged helix DNA-binding domain"/>
    <property type="match status" value="1"/>
</dbReference>
<dbReference type="Pfam" id="PF00126">
    <property type="entry name" value="HTH_1"/>
    <property type="match status" value="1"/>
</dbReference>
<feature type="domain" description="HTH lysR-type" evidence="5">
    <location>
        <begin position="5"/>
        <end position="62"/>
    </location>
</feature>
<dbReference type="STRING" id="477184.KYC_14687"/>
<evidence type="ECO:0000313" key="6">
    <source>
        <dbReference type="EMBL" id="EHK65472.1"/>
    </source>
</evidence>
<evidence type="ECO:0000256" key="3">
    <source>
        <dbReference type="ARBA" id="ARBA00023125"/>
    </source>
</evidence>